<organism evidence="1 2">
    <name type="scientific">Paspalum notatum var. saurae</name>
    <dbReference type="NCBI Taxonomy" id="547442"/>
    <lineage>
        <taxon>Eukaryota</taxon>
        <taxon>Viridiplantae</taxon>
        <taxon>Streptophyta</taxon>
        <taxon>Embryophyta</taxon>
        <taxon>Tracheophyta</taxon>
        <taxon>Spermatophyta</taxon>
        <taxon>Magnoliopsida</taxon>
        <taxon>Liliopsida</taxon>
        <taxon>Poales</taxon>
        <taxon>Poaceae</taxon>
        <taxon>PACMAD clade</taxon>
        <taxon>Panicoideae</taxon>
        <taxon>Andropogonodae</taxon>
        <taxon>Paspaleae</taxon>
        <taxon>Paspalinae</taxon>
        <taxon>Paspalum</taxon>
    </lineage>
</organism>
<sequence>MLAWFAAPPPPHHSGLRAARRHGLPLLCRRLPQLPLCVRVPWPPAPSPPPTAAQRAEHVATCDFRCCDLRLKIEIYTFFIE</sequence>
<reference evidence="1 2" key="1">
    <citation type="submission" date="2024-02" db="EMBL/GenBank/DDBJ databases">
        <title>High-quality chromosome-scale genome assembly of Pensacola bahiagrass (Paspalum notatum Flugge var. saurae).</title>
        <authorList>
            <person name="Vega J.M."/>
            <person name="Podio M."/>
            <person name="Orjuela J."/>
            <person name="Siena L.A."/>
            <person name="Pessino S.C."/>
            <person name="Combes M.C."/>
            <person name="Mariac C."/>
            <person name="Albertini E."/>
            <person name="Pupilli F."/>
            <person name="Ortiz J.P.A."/>
            <person name="Leblanc O."/>
        </authorList>
    </citation>
    <scope>NUCLEOTIDE SEQUENCE [LARGE SCALE GENOMIC DNA]</scope>
    <source>
        <strain evidence="1">R1</strain>
        <tissue evidence="1">Leaf</tissue>
    </source>
</reference>
<dbReference type="Proteomes" id="UP001341281">
    <property type="component" value="Chromosome 03"/>
</dbReference>
<dbReference type="EMBL" id="CP144747">
    <property type="protein sequence ID" value="WVZ64304.1"/>
    <property type="molecule type" value="Genomic_DNA"/>
</dbReference>
<protein>
    <submittedName>
        <fullName evidence="1">Uncharacterized protein</fullName>
    </submittedName>
</protein>
<gene>
    <name evidence="1" type="ORF">U9M48_013844</name>
</gene>
<evidence type="ECO:0000313" key="2">
    <source>
        <dbReference type="Proteomes" id="UP001341281"/>
    </source>
</evidence>
<accession>A0AAQ3T0C2</accession>
<dbReference type="AlphaFoldDB" id="A0AAQ3T0C2"/>
<proteinExistence type="predicted"/>
<evidence type="ECO:0000313" key="1">
    <source>
        <dbReference type="EMBL" id="WVZ64304.1"/>
    </source>
</evidence>
<name>A0AAQ3T0C2_PASNO</name>
<keyword evidence="2" id="KW-1185">Reference proteome</keyword>